<feature type="transmembrane region" description="Helical" evidence="1">
    <location>
        <begin position="21"/>
        <end position="48"/>
    </location>
</feature>
<feature type="transmembrane region" description="Helical" evidence="1">
    <location>
        <begin position="78"/>
        <end position="100"/>
    </location>
</feature>
<dbReference type="EMBL" id="RBZY01000019">
    <property type="protein sequence ID" value="RWR19930.1"/>
    <property type="molecule type" value="Genomic_DNA"/>
</dbReference>
<keyword evidence="1" id="KW-0812">Transmembrane</keyword>
<evidence type="ECO:0000313" key="2">
    <source>
        <dbReference type="EMBL" id="RWR19930.1"/>
    </source>
</evidence>
<name>A0A443JHF9_9MICO</name>
<feature type="transmembrane region" description="Helical" evidence="1">
    <location>
        <begin position="129"/>
        <end position="152"/>
    </location>
</feature>
<evidence type="ECO:0000313" key="3">
    <source>
        <dbReference type="Proteomes" id="UP000285970"/>
    </source>
</evidence>
<reference evidence="2 3" key="1">
    <citation type="journal article" date="2018" name="Front. Microbiol.">
        <title>Novel Insights Into Bacterial Dimethylsulfoniopropionate Catabolism in the East China Sea.</title>
        <authorList>
            <person name="Liu J."/>
            <person name="Liu J."/>
            <person name="Zhang S.H."/>
            <person name="Liang J."/>
            <person name="Lin H."/>
            <person name="Song D."/>
            <person name="Yang G.P."/>
            <person name="Todd J.D."/>
            <person name="Zhang X.H."/>
        </authorList>
    </citation>
    <scope>NUCLEOTIDE SEQUENCE [LARGE SCALE GENOMIC DNA]</scope>
    <source>
        <strain evidence="2 3">ZYFD042</strain>
    </source>
</reference>
<feature type="transmembrane region" description="Helical" evidence="1">
    <location>
        <begin position="192"/>
        <end position="212"/>
    </location>
</feature>
<gene>
    <name evidence="2" type="ORF">D8Y23_06685</name>
</gene>
<feature type="transmembrane region" description="Helical" evidence="1">
    <location>
        <begin position="238"/>
        <end position="257"/>
    </location>
</feature>
<protein>
    <recommendedName>
        <fullName evidence="4">ABC-2 type transport system permease protein</fullName>
    </recommendedName>
</protein>
<feature type="transmembrane region" description="Helical" evidence="1">
    <location>
        <begin position="164"/>
        <end position="185"/>
    </location>
</feature>
<evidence type="ECO:0008006" key="4">
    <source>
        <dbReference type="Google" id="ProtNLM"/>
    </source>
</evidence>
<evidence type="ECO:0000256" key="1">
    <source>
        <dbReference type="SAM" id="Phobius"/>
    </source>
</evidence>
<dbReference type="AlphaFoldDB" id="A0A443JHF9"/>
<keyword evidence="1" id="KW-1133">Transmembrane helix</keyword>
<organism evidence="2 3">
    <name type="scientific">Microbacterium enclense</name>
    <dbReference type="NCBI Taxonomy" id="993073"/>
    <lineage>
        <taxon>Bacteria</taxon>
        <taxon>Bacillati</taxon>
        <taxon>Actinomycetota</taxon>
        <taxon>Actinomycetes</taxon>
        <taxon>Micrococcales</taxon>
        <taxon>Microbacteriaceae</taxon>
        <taxon>Microbacterium</taxon>
    </lineage>
</organism>
<proteinExistence type="predicted"/>
<comment type="caution">
    <text evidence="2">The sequence shown here is derived from an EMBL/GenBank/DDBJ whole genome shotgun (WGS) entry which is preliminary data.</text>
</comment>
<dbReference type="Proteomes" id="UP000285970">
    <property type="component" value="Unassembled WGS sequence"/>
</dbReference>
<keyword evidence="1" id="KW-0472">Membrane</keyword>
<accession>A0A443JHF9</accession>
<dbReference type="RefSeq" id="WP_164878154.1">
    <property type="nucleotide sequence ID" value="NZ_RBZY01000019.1"/>
</dbReference>
<sequence length="264" mass="27004">MLGSSAPPIGERGRVRSTGALAARLNAPSAVVWVIAFLALGLVFGYFVTSIQDLLGDNPAVAQVLAAGATTSDELVSAFLLTVVSLIGILAAIPGVQVVLRIRTEEGADRVEPVLAGGVHRATYLGSNLAMALGLSTVCVLLSGTLVALLAAGADIGLTFDGAFLQSVASLPAVWSLVALAAVVFSARPHVAVAAWAGVVATFGLTILGPTFDFSDEVLAISPFWHIPVIEDGADLTGVFGTVAVVAVFLALAFAAFRRRDIAR</sequence>